<sequence length="383" mass="44308">MNILNLLDKFLNARADDGRILINSDFCVRLKTPMAGCYECIERCPDLSIKITDAEINILENCSNCNACLYLCPNSVFYVKNKNKKDEADKNLKNFYFCGKTEKYFKNFKISAAGANYLIKCIYELEDVDIISSLKNRFDITFVSSDCKSCRLKYFHNKKIKRINEITKFLNEENAFKEINAEDFNFKEFEEKHNKEKRVYNFNHTGDKASDSEKDKRSIENAGGVKTAGTLDRREFFKNSFKSLKDNAKKLAENVSIEDLPLSELYSQFIPAGKNDKNINYSLLKRQKKIYKFLKENKELVPLFNIKLPKINENCVFCSNCWEMCPAGALIFKENKISLEPFFCTSCGLCKDICSFGAIRMYKASDIKDISVEKILLQNKNNF</sequence>
<dbReference type="Proteomes" id="UP000322454">
    <property type="component" value="Unassembled WGS sequence"/>
</dbReference>
<name>A0A520XF23_9DELT</name>
<evidence type="ECO:0000256" key="2">
    <source>
        <dbReference type="ARBA" id="ARBA00022723"/>
    </source>
</evidence>
<feature type="domain" description="4Fe-4S ferredoxin-type" evidence="5">
    <location>
        <begin position="52"/>
        <end position="82"/>
    </location>
</feature>
<dbReference type="EMBL" id="SHMQ01000006">
    <property type="protein sequence ID" value="RZV39778.1"/>
    <property type="molecule type" value="Genomic_DNA"/>
</dbReference>
<protein>
    <recommendedName>
        <fullName evidence="5">4Fe-4S ferredoxin-type domain-containing protein</fullName>
    </recommendedName>
</protein>
<dbReference type="InterPro" id="IPR017896">
    <property type="entry name" value="4Fe4S_Fe-S-bd"/>
</dbReference>
<evidence type="ECO:0000259" key="5">
    <source>
        <dbReference type="PROSITE" id="PS51379"/>
    </source>
</evidence>
<dbReference type="InterPro" id="IPR017900">
    <property type="entry name" value="4Fe4S_Fe_S_CS"/>
</dbReference>
<evidence type="ECO:0000313" key="6">
    <source>
        <dbReference type="EMBL" id="RZV39778.1"/>
    </source>
</evidence>
<evidence type="ECO:0000256" key="1">
    <source>
        <dbReference type="ARBA" id="ARBA00022485"/>
    </source>
</evidence>
<feature type="domain" description="4Fe-4S ferredoxin-type" evidence="5">
    <location>
        <begin position="336"/>
        <end position="364"/>
    </location>
</feature>
<gene>
    <name evidence="6" type="ORF">EVJ48_03585</name>
</gene>
<dbReference type="PANTHER" id="PTHR24960">
    <property type="entry name" value="PHOTOSYSTEM I IRON-SULFUR CENTER-RELATED"/>
    <property type="match status" value="1"/>
</dbReference>
<keyword evidence="2" id="KW-0479">Metal-binding</keyword>
<dbReference type="GO" id="GO:0046872">
    <property type="term" value="F:metal ion binding"/>
    <property type="evidence" value="ECO:0007669"/>
    <property type="project" value="UniProtKB-KW"/>
</dbReference>
<dbReference type="PROSITE" id="PS51379">
    <property type="entry name" value="4FE4S_FER_2"/>
    <property type="match status" value="3"/>
</dbReference>
<reference evidence="6 7" key="1">
    <citation type="submission" date="2019-01" db="EMBL/GenBank/DDBJ databases">
        <title>Insights into ecological role of a new deltaproteobacterial order Candidatus Sinidesulfobacterales (Sva0485) by metagenomics and metatranscriptomics.</title>
        <authorList>
            <person name="Tan S."/>
            <person name="Liu J."/>
            <person name="Fang Y."/>
            <person name="Hedlund B."/>
            <person name="Lian Z.-H."/>
            <person name="Huang L.-Y."/>
            <person name="Li J.-T."/>
            <person name="Huang L.-N."/>
            <person name="Li W.-J."/>
            <person name="Jiang H.-C."/>
            <person name="Dong H.-L."/>
            <person name="Shu W.-S."/>
        </authorList>
    </citation>
    <scope>NUCLEOTIDE SEQUENCE [LARGE SCALE GENOMIC DNA]</scope>
    <source>
        <strain evidence="6">AP4</strain>
    </source>
</reference>
<dbReference type="AlphaFoldDB" id="A0A520XF23"/>
<keyword evidence="4" id="KW-0411">Iron-sulfur</keyword>
<dbReference type="PANTHER" id="PTHR24960:SF79">
    <property type="entry name" value="PHOTOSYSTEM I IRON-SULFUR CENTER"/>
    <property type="match status" value="1"/>
</dbReference>
<organism evidence="6 7">
    <name type="scientific">Candidatus Acidulodesulfobacterium acidiphilum</name>
    <dbReference type="NCBI Taxonomy" id="2597224"/>
    <lineage>
        <taxon>Bacteria</taxon>
        <taxon>Deltaproteobacteria</taxon>
        <taxon>Candidatus Acidulodesulfobacterales</taxon>
        <taxon>Candidatus Acidulodesulfobacterium</taxon>
    </lineage>
</organism>
<dbReference type="GO" id="GO:0051539">
    <property type="term" value="F:4 iron, 4 sulfur cluster binding"/>
    <property type="evidence" value="ECO:0007669"/>
    <property type="project" value="UniProtKB-KW"/>
</dbReference>
<keyword evidence="3" id="KW-0408">Iron</keyword>
<proteinExistence type="predicted"/>
<accession>A0A520XF23</accession>
<dbReference type="Gene3D" id="3.30.70.20">
    <property type="match status" value="2"/>
</dbReference>
<dbReference type="Pfam" id="PF00037">
    <property type="entry name" value="Fer4"/>
    <property type="match status" value="1"/>
</dbReference>
<evidence type="ECO:0000313" key="7">
    <source>
        <dbReference type="Proteomes" id="UP000322454"/>
    </source>
</evidence>
<dbReference type="InterPro" id="IPR050157">
    <property type="entry name" value="PSI_iron-sulfur_center"/>
</dbReference>
<feature type="domain" description="4Fe-4S ferredoxin-type" evidence="5">
    <location>
        <begin position="307"/>
        <end position="335"/>
    </location>
</feature>
<dbReference type="SUPFAM" id="SSF54862">
    <property type="entry name" value="4Fe-4S ferredoxins"/>
    <property type="match status" value="2"/>
</dbReference>
<dbReference type="PROSITE" id="PS00198">
    <property type="entry name" value="4FE4S_FER_1"/>
    <property type="match status" value="2"/>
</dbReference>
<evidence type="ECO:0000256" key="4">
    <source>
        <dbReference type="ARBA" id="ARBA00023014"/>
    </source>
</evidence>
<keyword evidence="1" id="KW-0004">4Fe-4S</keyword>
<evidence type="ECO:0000256" key="3">
    <source>
        <dbReference type="ARBA" id="ARBA00023004"/>
    </source>
</evidence>
<comment type="caution">
    <text evidence="6">The sequence shown here is derived from an EMBL/GenBank/DDBJ whole genome shotgun (WGS) entry which is preliminary data.</text>
</comment>